<gene>
    <name evidence="7" type="ordered locus">Clocl_3467</name>
</gene>
<comment type="similarity">
    <text evidence="1">Belongs to the transposase IS21/IS408/IS1162 family.</text>
</comment>
<accession>G8LY22</accession>
<feature type="domain" description="Integrase catalytic" evidence="6">
    <location>
        <begin position="118"/>
        <end position="303"/>
    </location>
</feature>
<protein>
    <submittedName>
        <fullName evidence="7">Transposase</fullName>
    </submittedName>
</protein>
<dbReference type="STRING" id="720554.Clocl_3467"/>
<dbReference type="Pfam" id="PF22483">
    <property type="entry name" value="Mu-transpos_C_2"/>
    <property type="match status" value="1"/>
</dbReference>
<dbReference type="RefSeq" id="WP_014256483.1">
    <property type="nucleotide sequence ID" value="NC_016627.1"/>
</dbReference>
<evidence type="ECO:0000259" key="6">
    <source>
        <dbReference type="PROSITE" id="PS50994"/>
    </source>
</evidence>
<dbReference type="GO" id="GO:0006310">
    <property type="term" value="P:DNA recombination"/>
    <property type="evidence" value="ECO:0007669"/>
    <property type="project" value="UniProtKB-KW"/>
</dbReference>
<dbReference type="GO" id="GO:0003677">
    <property type="term" value="F:DNA binding"/>
    <property type="evidence" value="ECO:0007669"/>
    <property type="project" value="UniProtKB-KW"/>
</dbReference>
<dbReference type="OrthoDB" id="3193769at2"/>
<keyword evidence="2" id="KW-0815">Transposition</keyword>
<dbReference type="eggNOG" id="COG4584">
    <property type="taxonomic scope" value="Bacteria"/>
</dbReference>
<dbReference type="PROSITE" id="PS50994">
    <property type="entry name" value="INTEGRASE"/>
    <property type="match status" value="1"/>
</dbReference>
<dbReference type="InterPro" id="IPR017894">
    <property type="entry name" value="HTH_IS21_transposase_type"/>
</dbReference>
<dbReference type="PROSITE" id="PS50531">
    <property type="entry name" value="HTH_IS21"/>
    <property type="match status" value="1"/>
</dbReference>
<feature type="domain" description="HTH IS21-type" evidence="5">
    <location>
        <begin position="6"/>
        <end position="71"/>
    </location>
</feature>
<reference evidence="7 8" key="2">
    <citation type="journal article" date="2012" name="Stand. Genomic Sci.">
        <title>Complete Genome Sequence of Clostridium clariflavum DSM 19732.</title>
        <authorList>
            <person name="Izquierdo J.A."/>
            <person name="Goodwin L."/>
            <person name="Davenport K.W."/>
            <person name="Teshima H."/>
            <person name="Bruce D."/>
            <person name="Detter C."/>
            <person name="Tapia R."/>
            <person name="Han S."/>
            <person name="Land M."/>
            <person name="Hauser L."/>
            <person name="Jeffries C.D."/>
            <person name="Han J."/>
            <person name="Pitluck S."/>
            <person name="Nolan M."/>
            <person name="Chen A."/>
            <person name="Huntemann M."/>
            <person name="Mavromatis K."/>
            <person name="Mikhailova N."/>
            <person name="Liolios K."/>
            <person name="Woyke T."/>
            <person name="Lynd L.R."/>
        </authorList>
    </citation>
    <scope>NUCLEOTIDE SEQUENCE [LARGE SCALE GENOMIC DNA]</scope>
    <source>
        <strain evidence="8">DSM 19732 / NBRC 101661 / EBR45</strain>
    </source>
</reference>
<evidence type="ECO:0000313" key="8">
    <source>
        <dbReference type="Proteomes" id="UP000005435"/>
    </source>
</evidence>
<keyword evidence="3" id="KW-0238">DNA-binding</keyword>
<dbReference type="EMBL" id="CP003065">
    <property type="protein sequence ID" value="AEV69954.1"/>
    <property type="molecule type" value="Genomic_DNA"/>
</dbReference>
<evidence type="ECO:0000256" key="3">
    <source>
        <dbReference type="ARBA" id="ARBA00023125"/>
    </source>
</evidence>
<organism evidence="7 8">
    <name type="scientific">Acetivibrio clariflavus (strain DSM 19732 / NBRC 101661 / EBR45)</name>
    <name type="common">Clostridium clariflavum</name>
    <dbReference type="NCBI Taxonomy" id="720554"/>
    <lineage>
        <taxon>Bacteria</taxon>
        <taxon>Bacillati</taxon>
        <taxon>Bacillota</taxon>
        <taxon>Clostridia</taxon>
        <taxon>Eubacteriales</taxon>
        <taxon>Oscillospiraceae</taxon>
        <taxon>Acetivibrio</taxon>
    </lineage>
</organism>
<reference evidence="8" key="1">
    <citation type="submission" date="2011-12" db="EMBL/GenBank/DDBJ databases">
        <title>Complete sequence of Clostridium clariflavum DSM 19732.</title>
        <authorList>
            <consortium name="US DOE Joint Genome Institute"/>
            <person name="Lucas S."/>
            <person name="Han J."/>
            <person name="Lapidus A."/>
            <person name="Cheng J.-F."/>
            <person name="Goodwin L."/>
            <person name="Pitluck S."/>
            <person name="Peters L."/>
            <person name="Teshima H."/>
            <person name="Detter J.C."/>
            <person name="Han C."/>
            <person name="Tapia R."/>
            <person name="Land M."/>
            <person name="Hauser L."/>
            <person name="Kyrpides N."/>
            <person name="Ivanova N."/>
            <person name="Pagani I."/>
            <person name="Kitzmiller T."/>
            <person name="Lynd L."/>
            <person name="Izquierdo J."/>
            <person name="Woyke T."/>
        </authorList>
    </citation>
    <scope>NUCLEOTIDE SEQUENCE [LARGE SCALE GENOMIC DNA]</scope>
    <source>
        <strain evidence="8">DSM 19732 / NBRC 101661 / EBR45</strain>
    </source>
</reference>
<name>G8LY22_ACECE</name>
<dbReference type="PANTHER" id="PTHR35004:SF7">
    <property type="entry name" value="INTEGRASE PROTEIN"/>
    <property type="match status" value="1"/>
</dbReference>
<proteinExistence type="inferred from homology"/>
<evidence type="ECO:0000256" key="1">
    <source>
        <dbReference type="ARBA" id="ARBA00009277"/>
    </source>
</evidence>
<dbReference type="InterPro" id="IPR001584">
    <property type="entry name" value="Integrase_cat-core"/>
</dbReference>
<evidence type="ECO:0000256" key="4">
    <source>
        <dbReference type="ARBA" id="ARBA00023172"/>
    </source>
</evidence>
<dbReference type="Proteomes" id="UP000005435">
    <property type="component" value="Chromosome"/>
</dbReference>
<evidence type="ECO:0000256" key="2">
    <source>
        <dbReference type="ARBA" id="ARBA00022578"/>
    </source>
</evidence>
<dbReference type="Gene3D" id="1.10.10.60">
    <property type="entry name" value="Homeodomain-like"/>
    <property type="match status" value="1"/>
</dbReference>
<dbReference type="NCBIfam" id="NF033546">
    <property type="entry name" value="transpos_IS21"/>
    <property type="match status" value="1"/>
</dbReference>
<dbReference type="PANTHER" id="PTHR35004">
    <property type="entry name" value="TRANSPOSASE RV3428C-RELATED"/>
    <property type="match status" value="1"/>
</dbReference>
<keyword evidence="8" id="KW-1185">Reference proteome</keyword>
<dbReference type="KEGG" id="ccl:Clocl_3467"/>
<dbReference type="HOGENOM" id="CLU_020626_2_0_9"/>
<evidence type="ECO:0000313" key="7">
    <source>
        <dbReference type="EMBL" id="AEV69954.1"/>
    </source>
</evidence>
<evidence type="ECO:0000259" key="5">
    <source>
        <dbReference type="PROSITE" id="PS50531"/>
    </source>
</evidence>
<dbReference type="InterPro" id="IPR054353">
    <property type="entry name" value="IstA-like_C"/>
</dbReference>
<keyword evidence="4" id="KW-0233">DNA recombination</keyword>
<sequence>MIKMAQLEDIRKMYFMEDLSIREISRRTGIHRDTISKYISMEESKPPKYKLTKERKHPVLGPYIPLIKQIIKEDKTRHRKQRHTGTKIFEILKSEGFTDGYNTVMDYLLRKEYRKQKEAFLPLEFELGTYAEVDWTEAYFYLKGKETKAHIFVMKLRGSGGFYVRAYPFEKQEAFFDGHIKCFEFMNGVPYKIAYDNLKTAVKKILEGSNREEQEQFISLRTHYLYESTFCRPAKGSDKGGVENAGKEAVRRFFVPYPEVDSFEELNEYLHKECVKLLEKNPKWEAEKAALRPLPAIRFDGARYKEAKVNRYSMVQFETNRYSVPTVYVGEKVTVRATANEVKILYKGAIIASHPRIYGRNQEHITLDHYLELLLQKSRALDNTKVYKPQTMAPIYEQYRRILNARSPKGNREFVRILMLHRDYPPALVTEAVETAMAYNVYGYDGVLNILGQLLVSNRPKMNPVSKDKLNNIPEVVVIPPDLSKYKILMSGGGQ</sequence>
<dbReference type="AlphaFoldDB" id="G8LY22"/>
<dbReference type="GO" id="GO:0032196">
    <property type="term" value="P:transposition"/>
    <property type="evidence" value="ECO:0007669"/>
    <property type="project" value="UniProtKB-KW"/>
</dbReference>
<dbReference type="GO" id="GO:0015074">
    <property type="term" value="P:DNA integration"/>
    <property type="evidence" value="ECO:0007669"/>
    <property type="project" value="InterPro"/>
</dbReference>